<sequence>MLSFIALKQSQLFTIVGHIQLSIDTVKCQGQLLYENKIIRFCEKRESLLAQSGQAQFSYDSNPSFYSIYTSKTQDVHINFTVSLAKHPSFALFGLQSQIQILSSDLKLQIADFLSNGALICFHCALNASDSDFIFVAQGANISGLILNSGDYFTLLDIFLQFRINGSIISGLISQNQLSQIIVSKTNISGFGSGFDVGGIFVSVSTQTTVFAQNVQICVQGLTNNGMEVIISGTLLENCEICNQKYFAFGICSTEVENGVEKDKQIVCKDGFNFDGFKCSCQGQIIGGECITLALVYEINNNLNQTVQVQNKTILELQNQINEMKTLIQQFSVQVNKYVLKDEINQLIQPLSCPVGSTYTNQECKCPLNSNVINGICTCPDYSTLINNECKCPENSSFGNSGCQCSLLGQQIIDGICQCPLGSVIVENQCKCPGDGMIVINHKCSCPYGQLLQNTQCSCEIYGAVVLNGFCSCPIGSTIFNLYNAQFMCQCQQGAIVVDNTCQCPEEAPFNTSGVCCPNNAYYQDQCVCPNGSILIGNTCQCPKDATLVDNICQCHTQNSIIVQSGYLMICQICPIGSSSNANNSLCLCPQNNIYSKQNNTCTACLPHSSVINNICICDEDSYQTSNSSGIVTCVQCPFTSVVNKTKSTCVCPGNSYYQFSSNLCTTCPQNSAKDSAKNTCICSGNMAYTPINNTCNDCPINSSINNNICVCNVIQGQSLKQGSCQCTYINAYIKGPACTCPLFSTLINDTCVCPVNSILSTNTCICNQNSYLVSNQGGVLDCQSCSPNSQPNDNQSTCVCFGNNIYILKNNSCVPCPDNSNAINNICVCNVIKGQIMQAGVCQCPSNSIQVNQACICNIIQGQIVLDGQCKCAVSNQIIVNSVCVCPDPDNTLIVNGTCVCKISKQYLDTSVNGLYYATCKCPLNSTVENNICVCTGSNQAMIVFFQQNGFSQKCVQCLFPIINEMCSCPIGAVWGDVEGMCVCKAQWKYGNTVLPNPFWGLAEGETDPTQMRCCSTENWPYSLDGQYNGLTYQCQDTDTSKPQYFNSDRQWICGRTLCTQYPYIRS</sequence>
<evidence type="ECO:0000313" key="2">
    <source>
        <dbReference type="EMBL" id="CAL5979446.1"/>
    </source>
</evidence>
<keyword evidence="3" id="KW-1185">Reference proteome</keyword>
<evidence type="ECO:0008006" key="4">
    <source>
        <dbReference type="Google" id="ProtNLM"/>
    </source>
</evidence>
<gene>
    <name evidence="2" type="ORF">HINF_LOCUS5593</name>
</gene>
<dbReference type="EMBL" id="CAXDID020000011">
    <property type="protein sequence ID" value="CAL5979446.1"/>
    <property type="molecule type" value="Genomic_DNA"/>
</dbReference>
<reference evidence="2 3" key="1">
    <citation type="submission" date="2024-07" db="EMBL/GenBank/DDBJ databases">
        <authorList>
            <person name="Akdeniz Z."/>
        </authorList>
    </citation>
    <scope>NUCLEOTIDE SEQUENCE [LARGE SCALE GENOMIC DNA]</scope>
</reference>
<keyword evidence="1" id="KW-0175">Coiled coil</keyword>
<protein>
    <recommendedName>
        <fullName evidence="4">Transmembrane protein</fullName>
    </recommendedName>
</protein>
<evidence type="ECO:0000313" key="3">
    <source>
        <dbReference type="Proteomes" id="UP001642409"/>
    </source>
</evidence>
<evidence type="ECO:0000256" key="1">
    <source>
        <dbReference type="SAM" id="Coils"/>
    </source>
</evidence>
<comment type="caution">
    <text evidence="2">The sequence shown here is derived from an EMBL/GenBank/DDBJ whole genome shotgun (WGS) entry which is preliminary data.</text>
</comment>
<accession>A0ABP1GUD5</accession>
<dbReference type="Proteomes" id="UP001642409">
    <property type="component" value="Unassembled WGS sequence"/>
</dbReference>
<organism evidence="2 3">
    <name type="scientific">Hexamita inflata</name>
    <dbReference type="NCBI Taxonomy" id="28002"/>
    <lineage>
        <taxon>Eukaryota</taxon>
        <taxon>Metamonada</taxon>
        <taxon>Diplomonadida</taxon>
        <taxon>Hexamitidae</taxon>
        <taxon>Hexamitinae</taxon>
        <taxon>Hexamita</taxon>
    </lineage>
</organism>
<feature type="coiled-coil region" evidence="1">
    <location>
        <begin position="300"/>
        <end position="334"/>
    </location>
</feature>
<proteinExistence type="predicted"/>
<name>A0ABP1GUD5_9EUKA</name>